<evidence type="ECO:0000313" key="6">
    <source>
        <dbReference type="WormBase" id="SRAE_2000516900"/>
    </source>
</evidence>
<dbReference type="PANTHER" id="PTHR44177:SF1">
    <property type="entry name" value="TETRATRICOPEPTIDE REPEAT PROTEIN 8"/>
    <property type="match status" value="1"/>
</dbReference>
<dbReference type="PROSITE" id="PS50005">
    <property type="entry name" value="TPR"/>
    <property type="match status" value="3"/>
</dbReference>
<dbReference type="CTD" id="36382918"/>
<dbReference type="InterPro" id="IPR019734">
    <property type="entry name" value="TPR_rpt"/>
</dbReference>
<dbReference type="GO" id="GO:0034464">
    <property type="term" value="C:BBSome"/>
    <property type="evidence" value="ECO:0007669"/>
    <property type="project" value="InterPro"/>
</dbReference>
<dbReference type="GO" id="GO:0097546">
    <property type="term" value="C:ciliary base"/>
    <property type="evidence" value="ECO:0007669"/>
    <property type="project" value="EnsemblMetazoa"/>
</dbReference>
<evidence type="ECO:0000313" key="4">
    <source>
        <dbReference type="Proteomes" id="UP000035682"/>
    </source>
</evidence>
<organism evidence="3">
    <name type="scientific">Strongyloides ratti</name>
    <name type="common">Parasitic roundworm</name>
    <dbReference type="NCBI Taxonomy" id="34506"/>
    <lineage>
        <taxon>Eukaryota</taxon>
        <taxon>Metazoa</taxon>
        <taxon>Ecdysozoa</taxon>
        <taxon>Nematoda</taxon>
        <taxon>Chromadorea</taxon>
        <taxon>Rhabditida</taxon>
        <taxon>Tylenchina</taxon>
        <taxon>Panagrolaimomorpha</taxon>
        <taxon>Strongyloidoidea</taxon>
        <taxon>Strongyloididae</taxon>
        <taxon>Strongyloides</taxon>
    </lineage>
</organism>
<keyword evidence="1" id="KW-0802">TPR repeat</keyword>
<evidence type="ECO:0000313" key="5">
    <source>
        <dbReference type="WBParaSite" id="SRAE_2000516900.1"/>
    </source>
</evidence>
<dbReference type="eggNOG" id="KOG1129">
    <property type="taxonomic scope" value="Eukaryota"/>
</dbReference>
<feature type="compositionally biased region" description="Low complexity" evidence="2">
    <location>
        <begin position="132"/>
        <end position="145"/>
    </location>
</feature>
<dbReference type="Pfam" id="PF13431">
    <property type="entry name" value="TPR_17"/>
    <property type="match status" value="1"/>
</dbReference>
<dbReference type="SMART" id="SM00028">
    <property type="entry name" value="TPR"/>
    <property type="match status" value="7"/>
</dbReference>
<dbReference type="CDD" id="cd21341">
    <property type="entry name" value="TTC8_N"/>
    <property type="match status" value="1"/>
</dbReference>
<feature type="repeat" description="TPR" evidence="1">
    <location>
        <begin position="387"/>
        <end position="420"/>
    </location>
</feature>
<gene>
    <name evidence="3 5 6" type="ORF">SRAE_2000516900</name>
</gene>
<dbReference type="GO" id="GO:1905801">
    <property type="term" value="P:positive regulation of intraciliary retrograde transport"/>
    <property type="evidence" value="ECO:0007669"/>
    <property type="project" value="EnsemblMetazoa"/>
</dbReference>
<feature type="repeat" description="TPR" evidence="1">
    <location>
        <begin position="421"/>
        <end position="454"/>
    </location>
</feature>
<dbReference type="GO" id="GO:1903569">
    <property type="term" value="P:positive regulation of protein localization to ciliary membrane"/>
    <property type="evidence" value="ECO:0007669"/>
    <property type="project" value="EnsemblMetazoa"/>
</dbReference>
<dbReference type="OrthoDB" id="421121at2759"/>
<name>A0A090LLE7_STRRB</name>
<dbReference type="GeneID" id="36382918"/>
<dbReference type="RefSeq" id="XP_024509737.1">
    <property type="nucleotide sequence ID" value="XM_024644148.1"/>
</dbReference>
<dbReference type="OMA" id="QMGVNSA"/>
<dbReference type="Pfam" id="PF13432">
    <property type="entry name" value="TPR_16"/>
    <property type="match status" value="1"/>
</dbReference>
<feature type="region of interest" description="Disordered" evidence="2">
    <location>
        <begin position="125"/>
        <end position="145"/>
    </location>
</feature>
<keyword evidence="4" id="KW-1185">Reference proteome</keyword>
<dbReference type="WBParaSite" id="SRAE_2000516900.1">
    <property type="protein sequence ID" value="SRAE_2000516900.1"/>
    <property type="gene ID" value="WBGene00265425"/>
</dbReference>
<dbReference type="GO" id="GO:0097730">
    <property type="term" value="C:non-motile cilium"/>
    <property type="evidence" value="ECO:0007669"/>
    <property type="project" value="EnsemblMetazoa"/>
</dbReference>
<dbReference type="AlphaFoldDB" id="A0A090LLE7"/>
<evidence type="ECO:0000256" key="2">
    <source>
        <dbReference type="SAM" id="MobiDB-lite"/>
    </source>
</evidence>
<dbReference type="GO" id="GO:0044292">
    <property type="term" value="C:dendrite terminus"/>
    <property type="evidence" value="ECO:0007669"/>
    <property type="project" value="EnsemblMetazoa"/>
</dbReference>
<dbReference type="GO" id="GO:0008355">
    <property type="term" value="P:olfactory learning"/>
    <property type="evidence" value="ECO:0007669"/>
    <property type="project" value="EnsemblMetazoa"/>
</dbReference>
<dbReference type="WormBase" id="SRAE_2000516900">
    <property type="protein sequence ID" value="SRP08661"/>
    <property type="gene ID" value="WBGene00265425"/>
</dbReference>
<dbReference type="EMBL" id="LN609529">
    <property type="protein sequence ID" value="CEF70540.1"/>
    <property type="molecule type" value="Genomic_DNA"/>
</dbReference>
<dbReference type="GO" id="GO:1905515">
    <property type="term" value="P:non-motile cilium assembly"/>
    <property type="evidence" value="ECO:0007669"/>
    <property type="project" value="EnsemblMetazoa"/>
</dbReference>
<dbReference type="PANTHER" id="PTHR44177">
    <property type="entry name" value="TETRATRICOPEPTIDE REPEAT PROTEIN 8"/>
    <property type="match status" value="1"/>
</dbReference>
<dbReference type="GO" id="GO:0036064">
    <property type="term" value="C:ciliary basal body"/>
    <property type="evidence" value="ECO:0007669"/>
    <property type="project" value="EnsemblMetazoa"/>
</dbReference>
<dbReference type="InterPro" id="IPR011990">
    <property type="entry name" value="TPR-like_helical_dom_sf"/>
</dbReference>
<dbReference type="Proteomes" id="UP000035682">
    <property type="component" value="Unplaced"/>
</dbReference>
<evidence type="ECO:0000313" key="3">
    <source>
        <dbReference type="EMBL" id="CEF70540.1"/>
    </source>
</evidence>
<feature type="repeat" description="TPR" evidence="1">
    <location>
        <begin position="283"/>
        <end position="316"/>
    </location>
</feature>
<proteinExistence type="predicted"/>
<reference evidence="5" key="2">
    <citation type="submission" date="2020-12" db="UniProtKB">
        <authorList>
            <consortium name="WormBaseParasite"/>
        </authorList>
    </citation>
    <scope>IDENTIFICATION</scope>
</reference>
<dbReference type="SUPFAM" id="SSF48452">
    <property type="entry name" value="TPR-like"/>
    <property type="match status" value="2"/>
</dbReference>
<dbReference type="STRING" id="34506.A0A090LLE7"/>
<dbReference type="GO" id="GO:1905798">
    <property type="term" value="P:positive regulation of intraciliary anterograde transport"/>
    <property type="evidence" value="ECO:0007669"/>
    <property type="project" value="EnsemblMetazoa"/>
</dbReference>
<evidence type="ECO:0000256" key="1">
    <source>
        <dbReference type="PROSITE-ProRule" id="PRU00339"/>
    </source>
</evidence>
<dbReference type="Pfam" id="PF13181">
    <property type="entry name" value="TPR_8"/>
    <property type="match status" value="2"/>
</dbReference>
<dbReference type="GO" id="GO:0006935">
    <property type="term" value="P:chemotaxis"/>
    <property type="evidence" value="ECO:0007669"/>
    <property type="project" value="EnsemblMetazoa"/>
</dbReference>
<protein>
    <submittedName>
        <fullName evidence="3 5">Tetratricopeptide repeat protein 8</fullName>
    </submittedName>
</protein>
<sequence length="511" mass="58485">MSINSTIDPFYKALILFKFNKINECHEVCNNILDKNPLDQAVWSLKLGCFTEETYIDELENDEIGMVDIFMDDNIISKDARPGTSFNRLLTSALGTSNQAIRPRTTAGRPISGVVRPQTIARPGTMERALRSSRTTKSSRPVSSSSVRQLRLGTASMIAQKEGPFINLARLNVDKYASDNNINKYLFEYVFYHEGDMKIAHQIAATATKINEYNDWYWKNALGKVYFKLGMFKDSEKQFISSLKNFKHVETFAYIAKVYTRLDQPNTAIDHLRYGLQIFREDVTLQVHLARIYEQLGNIKQSITIYSDLLRLDASNIEAIACLGTHAYYNEQPEQALGYYRRILQMGVNNATLFMNLGLCCFAAQQLDLTIACIEKSLYLATEDIYADIWYNVGYIANSNGDQISAARCYRLAIAHNPDHAESYNNLGVIFMKQEKYDKAKNFLKAAISKNEFLYEPHFNLAYIYYETGEFIQAYKYASTCLEIFPTYAYALQIKEQISEMIETTNNSFCQ</sequence>
<accession>A0A090LLE7</accession>
<dbReference type="GO" id="GO:1904107">
    <property type="term" value="P:protein localization to microvillus membrane"/>
    <property type="evidence" value="ECO:0007669"/>
    <property type="project" value="EnsemblMetazoa"/>
</dbReference>
<dbReference type="GO" id="GO:0042073">
    <property type="term" value="P:intraciliary transport"/>
    <property type="evidence" value="ECO:0007669"/>
    <property type="project" value="EnsemblMetazoa"/>
</dbReference>
<reference evidence="3 4" key="1">
    <citation type="submission" date="2014-09" db="EMBL/GenBank/DDBJ databases">
        <authorList>
            <person name="Martin A.A."/>
        </authorList>
    </citation>
    <scope>NUCLEOTIDE SEQUENCE</scope>
    <source>
        <strain evidence="4">ED321</strain>
        <strain evidence="3">ED321 Heterogonic</strain>
    </source>
</reference>
<dbReference type="InterPro" id="IPR028796">
    <property type="entry name" value="BBS8"/>
</dbReference>
<dbReference type="Gene3D" id="1.25.40.10">
    <property type="entry name" value="Tetratricopeptide repeat domain"/>
    <property type="match status" value="2"/>
</dbReference>